<keyword evidence="1" id="KW-0472">Membrane</keyword>
<keyword evidence="1" id="KW-1133">Transmembrane helix</keyword>
<proteinExistence type="predicted"/>
<dbReference type="Proteomes" id="UP000324800">
    <property type="component" value="Unassembled WGS sequence"/>
</dbReference>
<comment type="caution">
    <text evidence="2">The sequence shown here is derived from an EMBL/GenBank/DDBJ whole genome shotgun (WGS) entry which is preliminary data.</text>
</comment>
<name>A0A5J4UMN6_9EUKA</name>
<evidence type="ECO:0000256" key="1">
    <source>
        <dbReference type="SAM" id="Phobius"/>
    </source>
</evidence>
<organism evidence="2 3">
    <name type="scientific">Streblomastix strix</name>
    <dbReference type="NCBI Taxonomy" id="222440"/>
    <lineage>
        <taxon>Eukaryota</taxon>
        <taxon>Metamonada</taxon>
        <taxon>Preaxostyla</taxon>
        <taxon>Oxymonadida</taxon>
        <taxon>Streblomastigidae</taxon>
        <taxon>Streblomastix</taxon>
    </lineage>
</organism>
<evidence type="ECO:0000313" key="2">
    <source>
        <dbReference type="EMBL" id="KAA6371678.1"/>
    </source>
</evidence>
<sequence>MSFKLRIATIQEDDTTHVVAQALDIVIVAQVKERMEALRRAQWIGAQTVRALLNFLLIFLTMLFLTKESIRDENIRTSPERQISPNQGILRASRELTHLRDSFSPRLAVKELLLKEFQLNISSLIKLLTYKKVITKPFNIIIIQLESKPTINPIIITAAIPIIAHPG</sequence>
<dbReference type="AlphaFoldDB" id="A0A5J4UMN6"/>
<protein>
    <submittedName>
        <fullName evidence="2">Uncharacterized protein</fullName>
    </submittedName>
</protein>
<gene>
    <name evidence="2" type="ORF">EZS28_032794</name>
</gene>
<dbReference type="EMBL" id="SNRW01014250">
    <property type="protein sequence ID" value="KAA6371678.1"/>
    <property type="molecule type" value="Genomic_DNA"/>
</dbReference>
<reference evidence="2 3" key="1">
    <citation type="submission" date="2019-03" db="EMBL/GenBank/DDBJ databases">
        <title>Single cell metagenomics reveals metabolic interactions within the superorganism composed of flagellate Streblomastix strix and complex community of Bacteroidetes bacteria on its surface.</title>
        <authorList>
            <person name="Treitli S.C."/>
            <person name="Kolisko M."/>
            <person name="Husnik F."/>
            <person name="Keeling P."/>
            <person name="Hampl V."/>
        </authorList>
    </citation>
    <scope>NUCLEOTIDE SEQUENCE [LARGE SCALE GENOMIC DNA]</scope>
    <source>
        <strain evidence="2">ST1C</strain>
    </source>
</reference>
<feature type="transmembrane region" description="Helical" evidence="1">
    <location>
        <begin position="44"/>
        <end position="66"/>
    </location>
</feature>
<keyword evidence="1" id="KW-0812">Transmembrane</keyword>
<evidence type="ECO:0000313" key="3">
    <source>
        <dbReference type="Proteomes" id="UP000324800"/>
    </source>
</evidence>
<accession>A0A5J4UMN6</accession>